<proteinExistence type="predicted"/>
<comment type="caution">
    <text evidence="2">The sequence shown here is derived from an EMBL/GenBank/DDBJ whole genome shotgun (WGS) entry which is preliminary data.</text>
</comment>
<accession>M0JJB9</accession>
<organism evidence="2 3">
    <name type="scientific">Haloarcula marismortui ATCC 33800</name>
    <dbReference type="NCBI Taxonomy" id="662476"/>
    <lineage>
        <taxon>Archaea</taxon>
        <taxon>Methanobacteriati</taxon>
        <taxon>Methanobacteriota</taxon>
        <taxon>Stenosarchaea group</taxon>
        <taxon>Halobacteria</taxon>
        <taxon>Halobacteriales</taxon>
        <taxon>Haloarculaceae</taxon>
        <taxon>Haloarcula</taxon>
    </lineage>
</organism>
<gene>
    <name evidence="2" type="ORF">C436_21190</name>
</gene>
<dbReference type="AlphaFoldDB" id="M0JJB9"/>
<evidence type="ECO:0000313" key="2">
    <source>
        <dbReference type="EMBL" id="EMA07800.1"/>
    </source>
</evidence>
<evidence type="ECO:0000313" key="3">
    <source>
        <dbReference type="Proteomes" id="UP000011659"/>
    </source>
</evidence>
<evidence type="ECO:0000256" key="1">
    <source>
        <dbReference type="SAM" id="Phobius"/>
    </source>
</evidence>
<feature type="transmembrane region" description="Helical" evidence="1">
    <location>
        <begin position="36"/>
        <end position="54"/>
    </location>
</feature>
<dbReference type="EMBL" id="AOLR01000068">
    <property type="protein sequence ID" value="EMA07800.1"/>
    <property type="molecule type" value="Genomic_DNA"/>
</dbReference>
<protein>
    <submittedName>
        <fullName evidence="2">Uncharacterized protein</fullName>
    </submittedName>
</protein>
<feature type="transmembrane region" description="Helical" evidence="1">
    <location>
        <begin position="66"/>
        <end position="86"/>
    </location>
</feature>
<keyword evidence="3" id="KW-1185">Reference proteome</keyword>
<dbReference type="Proteomes" id="UP000011659">
    <property type="component" value="Unassembled WGS sequence"/>
</dbReference>
<name>M0JJB9_9EURY</name>
<reference evidence="2 3" key="1">
    <citation type="journal article" date="2014" name="PLoS Genet.">
        <title>Phylogenetically driven sequencing of extremely halophilic archaea reveals strategies for static and dynamic osmo-response.</title>
        <authorList>
            <person name="Becker E.A."/>
            <person name="Seitzer P.M."/>
            <person name="Tritt A."/>
            <person name="Larsen D."/>
            <person name="Krusor M."/>
            <person name="Yao A.I."/>
            <person name="Wu D."/>
            <person name="Madern D."/>
            <person name="Eisen J.A."/>
            <person name="Darling A.E."/>
            <person name="Facciotti M.T."/>
        </authorList>
    </citation>
    <scope>NUCLEOTIDE SEQUENCE [LARGE SCALE GENOMIC DNA]</scope>
    <source>
        <strain evidence="2 3">ATCC 33800</strain>
    </source>
</reference>
<keyword evidence="1" id="KW-0472">Membrane</keyword>
<keyword evidence="1" id="KW-1133">Transmembrane helix</keyword>
<sequence length="87" mass="9557">MHPSKTVAICLFAVAISELAGLFVGTELQINVATTVQAFAAIIILIASLFGFFRHKTHPIVNEYDWKSYLIIAGSAMWTIGSLIQLY</sequence>
<keyword evidence="1" id="KW-0812">Transmembrane</keyword>